<accession>X0UAX0</accession>
<evidence type="ECO:0000313" key="1">
    <source>
        <dbReference type="EMBL" id="GAF97487.1"/>
    </source>
</evidence>
<proteinExistence type="predicted"/>
<reference evidence="1" key="1">
    <citation type="journal article" date="2014" name="Front. Microbiol.">
        <title>High frequency of phylogenetically diverse reductive dehalogenase-homologous genes in deep subseafloor sedimentary metagenomes.</title>
        <authorList>
            <person name="Kawai M."/>
            <person name="Futagami T."/>
            <person name="Toyoda A."/>
            <person name="Takaki Y."/>
            <person name="Nishi S."/>
            <person name="Hori S."/>
            <person name="Arai W."/>
            <person name="Tsubouchi T."/>
            <person name="Morono Y."/>
            <person name="Uchiyama I."/>
            <person name="Ito T."/>
            <person name="Fujiyama A."/>
            <person name="Inagaki F."/>
            <person name="Takami H."/>
        </authorList>
    </citation>
    <scope>NUCLEOTIDE SEQUENCE</scope>
    <source>
        <strain evidence="1">Expedition CK06-06</strain>
    </source>
</reference>
<protein>
    <submittedName>
        <fullName evidence="1">Uncharacterized protein</fullName>
    </submittedName>
</protein>
<sequence length="41" mass="4843">RFPVDFLRVPRLGLRFSGIDNLQRFHALQSITTPLKFQTKQ</sequence>
<dbReference type="AlphaFoldDB" id="X0UAX0"/>
<dbReference type="EMBL" id="BARS01016073">
    <property type="protein sequence ID" value="GAF97487.1"/>
    <property type="molecule type" value="Genomic_DNA"/>
</dbReference>
<organism evidence="1">
    <name type="scientific">marine sediment metagenome</name>
    <dbReference type="NCBI Taxonomy" id="412755"/>
    <lineage>
        <taxon>unclassified sequences</taxon>
        <taxon>metagenomes</taxon>
        <taxon>ecological metagenomes</taxon>
    </lineage>
</organism>
<gene>
    <name evidence="1" type="ORF">S01H1_26517</name>
</gene>
<name>X0UAX0_9ZZZZ</name>
<comment type="caution">
    <text evidence="1">The sequence shown here is derived from an EMBL/GenBank/DDBJ whole genome shotgun (WGS) entry which is preliminary data.</text>
</comment>
<feature type="non-terminal residue" evidence="1">
    <location>
        <position position="1"/>
    </location>
</feature>